<evidence type="ECO:0000259" key="8">
    <source>
        <dbReference type="Pfam" id="PF01288"/>
    </source>
</evidence>
<dbReference type="PANTHER" id="PTHR43071:SF1">
    <property type="entry name" value="2-AMINO-4-HYDROXY-6-HYDROXYMETHYLDIHYDROPTERIDINE PYROPHOSPHOKINASE"/>
    <property type="match status" value="1"/>
</dbReference>
<evidence type="ECO:0000313" key="9">
    <source>
        <dbReference type="EMBL" id="SVA13670.1"/>
    </source>
</evidence>
<name>A0A381TC28_9ZZZZ</name>
<dbReference type="Gene3D" id="3.30.70.560">
    <property type="entry name" value="7,8-Dihydro-6-hydroxymethylpterin-pyrophosphokinase HPPK"/>
    <property type="match status" value="1"/>
</dbReference>
<dbReference type="PANTHER" id="PTHR43071">
    <property type="entry name" value="2-AMINO-4-HYDROXY-6-HYDROXYMETHYLDIHYDROPTERIDINE PYROPHOSPHOKINASE"/>
    <property type="match status" value="1"/>
</dbReference>
<keyword evidence="4" id="KW-0547">Nucleotide-binding</keyword>
<dbReference type="GO" id="GO:0046654">
    <property type="term" value="P:tetrahydrofolate biosynthetic process"/>
    <property type="evidence" value="ECO:0007669"/>
    <property type="project" value="UniProtKB-UniPathway"/>
</dbReference>
<dbReference type="EC" id="2.7.6.3" evidence="2"/>
<dbReference type="SUPFAM" id="SSF55083">
    <property type="entry name" value="6-hydroxymethyl-7,8-dihydropterin pyrophosphokinase, HPPK"/>
    <property type="match status" value="1"/>
</dbReference>
<dbReference type="InterPro" id="IPR000550">
    <property type="entry name" value="Hppk"/>
</dbReference>
<evidence type="ECO:0000256" key="4">
    <source>
        <dbReference type="ARBA" id="ARBA00022741"/>
    </source>
</evidence>
<proteinExistence type="predicted"/>
<comment type="pathway">
    <text evidence="1">Cofactor biosynthesis; tetrahydrofolate biosynthesis; 2-amino-4-hydroxy-6-hydroxymethyl-7,8-dihydropteridine diphosphate from 7,8-dihydroneopterin triphosphate: step 4/4.</text>
</comment>
<evidence type="ECO:0000256" key="5">
    <source>
        <dbReference type="ARBA" id="ARBA00022777"/>
    </source>
</evidence>
<dbReference type="NCBIfam" id="TIGR01498">
    <property type="entry name" value="folK"/>
    <property type="match status" value="1"/>
</dbReference>
<dbReference type="UniPathway" id="UPA00077">
    <property type="reaction ID" value="UER00155"/>
</dbReference>
<dbReference type="GO" id="GO:0005524">
    <property type="term" value="F:ATP binding"/>
    <property type="evidence" value="ECO:0007669"/>
    <property type="project" value="UniProtKB-KW"/>
</dbReference>
<keyword evidence="7" id="KW-0289">Folate biosynthesis</keyword>
<keyword evidence="3" id="KW-0808">Transferase</keyword>
<reference evidence="9" key="1">
    <citation type="submission" date="2018-05" db="EMBL/GenBank/DDBJ databases">
        <authorList>
            <person name="Lanie J.A."/>
            <person name="Ng W.-L."/>
            <person name="Kazmierczak K.M."/>
            <person name="Andrzejewski T.M."/>
            <person name="Davidsen T.M."/>
            <person name="Wayne K.J."/>
            <person name="Tettelin H."/>
            <person name="Glass J.I."/>
            <person name="Rusch D."/>
            <person name="Podicherti R."/>
            <person name="Tsui H.-C.T."/>
            <person name="Winkler M.E."/>
        </authorList>
    </citation>
    <scope>NUCLEOTIDE SEQUENCE</scope>
</reference>
<feature type="domain" description="7,8-dihydro-6-hydroxymethylpterin-pyrophosphokinase" evidence="8">
    <location>
        <begin position="2"/>
        <end position="129"/>
    </location>
</feature>
<protein>
    <recommendedName>
        <fullName evidence="2">2-amino-4-hydroxy-6-hydroxymethyldihydropteridine diphosphokinase</fullName>
        <ecNumber evidence="2">2.7.6.3</ecNumber>
    </recommendedName>
</protein>
<keyword evidence="5" id="KW-0418">Kinase</keyword>
<dbReference type="EMBL" id="UINC01004349">
    <property type="protein sequence ID" value="SVA13670.1"/>
    <property type="molecule type" value="Genomic_DNA"/>
</dbReference>
<dbReference type="GO" id="GO:0046656">
    <property type="term" value="P:folic acid biosynthetic process"/>
    <property type="evidence" value="ECO:0007669"/>
    <property type="project" value="UniProtKB-KW"/>
</dbReference>
<dbReference type="CDD" id="cd00483">
    <property type="entry name" value="HPPK"/>
    <property type="match status" value="1"/>
</dbReference>
<organism evidence="9">
    <name type="scientific">marine metagenome</name>
    <dbReference type="NCBI Taxonomy" id="408172"/>
    <lineage>
        <taxon>unclassified sequences</taxon>
        <taxon>metagenomes</taxon>
        <taxon>ecological metagenomes</taxon>
    </lineage>
</organism>
<dbReference type="InterPro" id="IPR035907">
    <property type="entry name" value="Hppk_sf"/>
</dbReference>
<accession>A0A381TC28</accession>
<keyword evidence="6" id="KW-0067">ATP-binding</keyword>
<evidence type="ECO:0000256" key="6">
    <source>
        <dbReference type="ARBA" id="ARBA00022840"/>
    </source>
</evidence>
<dbReference type="AlphaFoldDB" id="A0A381TC28"/>
<dbReference type="GO" id="GO:0016301">
    <property type="term" value="F:kinase activity"/>
    <property type="evidence" value="ECO:0007669"/>
    <property type="project" value="UniProtKB-KW"/>
</dbReference>
<evidence type="ECO:0000256" key="7">
    <source>
        <dbReference type="ARBA" id="ARBA00022909"/>
    </source>
</evidence>
<dbReference type="Pfam" id="PF01288">
    <property type="entry name" value="HPPK"/>
    <property type="match status" value="1"/>
</dbReference>
<dbReference type="GO" id="GO:0003848">
    <property type="term" value="F:2-amino-4-hydroxy-6-hydroxymethyldihydropteridine diphosphokinase activity"/>
    <property type="evidence" value="ECO:0007669"/>
    <property type="project" value="UniProtKB-EC"/>
</dbReference>
<evidence type="ECO:0000256" key="2">
    <source>
        <dbReference type="ARBA" id="ARBA00013253"/>
    </source>
</evidence>
<gene>
    <name evidence="9" type="ORF">METZ01_LOCUS66524</name>
</gene>
<evidence type="ECO:0000256" key="3">
    <source>
        <dbReference type="ARBA" id="ARBA00022679"/>
    </source>
</evidence>
<sequence>MSIGSNLGDRESNLAQAITALSINHDITDVQSASFYDTEPLYFTEQEYFLNTVVGCITSLNPFDLLDVTRRIEQMLGRPKIREKNIPRIIDIDILVHGSSVIETVELTLPHPQLATRRFVLTPFKEIAPDLQIPVFNTTVRELFTYCPDSSHVVVHHMEKEA</sequence>
<evidence type="ECO:0000256" key="1">
    <source>
        <dbReference type="ARBA" id="ARBA00005051"/>
    </source>
</evidence>